<gene>
    <name evidence="2" type="ORF">TM448A01190_0013</name>
</gene>
<sequence>MVRKKKEKNIPAVIYNGLVPMDYLEVREREIFDRIFVIATHGTARDQTKLKALLGLANKIRPDKKSLDLAIKSVAPYEMLLRAIEEDDDATEKGKEQESSQQEHQGVETSGETAEAGSGDSAG</sequence>
<evidence type="ECO:0000256" key="1">
    <source>
        <dbReference type="SAM" id="MobiDB-lite"/>
    </source>
</evidence>
<organism evidence="2">
    <name type="scientific">viral metagenome</name>
    <dbReference type="NCBI Taxonomy" id="1070528"/>
    <lineage>
        <taxon>unclassified sequences</taxon>
        <taxon>metagenomes</taxon>
        <taxon>organismal metagenomes</taxon>
    </lineage>
</organism>
<dbReference type="EMBL" id="MT144108">
    <property type="protein sequence ID" value="QJA48901.1"/>
    <property type="molecule type" value="Genomic_DNA"/>
</dbReference>
<name>A0A6H1ZNA1_9ZZZZ</name>
<evidence type="ECO:0000313" key="2">
    <source>
        <dbReference type="EMBL" id="QJA48901.1"/>
    </source>
</evidence>
<proteinExistence type="predicted"/>
<accession>A0A6H1ZNA1</accession>
<reference evidence="2" key="1">
    <citation type="submission" date="2020-03" db="EMBL/GenBank/DDBJ databases">
        <title>The deep terrestrial virosphere.</title>
        <authorList>
            <person name="Holmfeldt K."/>
            <person name="Nilsson E."/>
            <person name="Simone D."/>
            <person name="Lopez-Fernandez M."/>
            <person name="Wu X."/>
            <person name="de Brujin I."/>
            <person name="Lundin D."/>
            <person name="Andersson A."/>
            <person name="Bertilsson S."/>
            <person name="Dopson M."/>
        </authorList>
    </citation>
    <scope>NUCLEOTIDE SEQUENCE</scope>
    <source>
        <strain evidence="2">TM448A01190</strain>
    </source>
</reference>
<protein>
    <submittedName>
        <fullName evidence="2">Uncharacterized protein</fullName>
    </submittedName>
</protein>
<dbReference type="AlphaFoldDB" id="A0A6H1ZNA1"/>
<feature type="region of interest" description="Disordered" evidence="1">
    <location>
        <begin position="85"/>
        <end position="123"/>
    </location>
</feature>